<dbReference type="PANTHER" id="PTHR12147:SF26">
    <property type="entry name" value="PEPTIDASE M28 DOMAIN-CONTAINING PROTEIN"/>
    <property type="match status" value="1"/>
</dbReference>
<feature type="domain" description="Peptidase M28" evidence="2">
    <location>
        <begin position="95"/>
        <end position="295"/>
    </location>
</feature>
<dbReference type="PANTHER" id="PTHR12147">
    <property type="entry name" value="METALLOPEPTIDASE M28 FAMILY MEMBER"/>
    <property type="match status" value="1"/>
</dbReference>
<accession>A0A5C6RLI2</accession>
<reference evidence="3 4" key="1">
    <citation type="submission" date="2019-08" db="EMBL/GenBank/DDBJ databases">
        <title>Genome of Phaeodactylibacter luteus.</title>
        <authorList>
            <person name="Bowman J.P."/>
        </authorList>
    </citation>
    <scope>NUCLEOTIDE SEQUENCE [LARGE SCALE GENOMIC DNA]</scope>
    <source>
        <strain evidence="3 4">KCTC 42180</strain>
    </source>
</reference>
<feature type="signal peptide" evidence="1">
    <location>
        <begin position="1"/>
        <end position="22"/>
    </location>
</feature>
<dbReference type="Proteomes" id="UP000321580">
    <property type="component" value="Unassembled WGS sequence"/>
</dbReference>
<keyword evidence="4" id="KW-1185">Reference proteome</keyword>
<dbReference type="EMBL" id="VOOR01000023">
    <property type="protein sequence ID" value="TXB62814.1"/>
    <property type="molecule type" value="Genomic_DNA"/>
</dbReference>
<dbReference type="Gene3D" id="3.40.630.10">
    <property type="entry name" value="Zn peptidases"/>
    <property type="match status" value="1"/>
</dbReference>
<evidence type="ECO:0000259" key="2">
    <source>
        <dbReference type="Pfam" id="PF04389"/>
    </source>
</evidence>
<dbReference type="OrthoDB" id="1521787at2"/>
<evidence type="ECO:0000313" key="3">
    <source>
        <dbReference type="EMBL" id="TXB62814.1"/>
    </source>
</evidence>
<protein>
    <submittedName>
        <fullName evidence="3">M28 family peptidase</fullName>
    </submittedName>
</protein>
<feature type="chain" id="PRO_5023097061" evidence="1">
    <location>
        <begin position="23"/>
        <end position="310"/>
    </location>
</feature>
<comment type="caution">
    <text evidence="3">The sequence shown here is derived from an EMBL/GenBank/DDBJ whole genome shotgun (WGS) entry which is preliminary data.</text>
</comment>
<dbReference type="GO" id="GO:0008235">
    <property type="term" value="F:metalloexopeptidase activity"/>
    <property type="evidence" value="ECO:0007669"/>
    <property type="project" value="InterPro"/>
</dbReference>
<name>A0A5C6RLI2_9BACT</name>
<dbReference type="GO" id="GO:0006508">
    <property type="term" value="P:proteolysis"/>
    <property type="evidence" value="ECO:0007669"/>
    <property type="project" value="InterPro"/>
</dbReference>
<sequence>MSTAVRFLSVLFLCPLALSLKAQPLVSADSLMAHVYYLASDSLQGRRTGAPGNAAARAYIRNRFDAYELKTFESGREAPFKFFNRWMQKTFEGVNVVGYVEGDTFPAQYIVISAHYDHVGVRDGAVYNGADDNASGSGALLELARYFKKHPARHSLIFAAFDAEELGLQGAAHFVDEPPVPLDQIVLNLNMDMVGRNKSHELYLCGPGHYPHLKPALQALGGKQEGIKVSFGHETPEPGPADDWTSASDHGRFHAVGIPFVYFGVEDHPDYHQPGDDAEKIMPDFYLQAADFIRQSIIALDGLQLGTERE</sequence>
<keyword evidence="1" id="KW-0732">Signal</keyword>
<dbReference type="InterPro" id="IPR007484">
    <property type="entry name" value="Peptidase_M28"/>
</dbReference>
<dbReference type="SUPFAM" id="SSF53187">
    <property type="entry name" value="Zn-dependent exopeptidases"/>
    <property type="match status" value="1"/>
</dbReference>
<dbReference type="InterPro" id="IPR045175">
    <property type="entry name" value="M28_fam"/>
</dbReference>
<gene>
    <name evidence="3" type="ORF">FRY97_12110</name>
</gene>
<dbReference type="Pfam" id="PF04389">
    <property type="entry name" value="Peptidase_M28"/>
    <property type="match status" value="1"/>
</dbReference>
<organism evidence="3 4">
    <name type="scientific">Phaeodactylibacter luteus</name>
    <dbReference type="NCBI Taxonomy" id="1564516"/>
    <lineage>
        <taxon>Bacteria</taxon>
        <taxon>Pseudomonadati</taxon>
        <taxon>Bacteroidota</taxon>
        <taxon>Saprospiria</taxon>
        <taxon>Saprospirales</taxon>
        <taxon>Haliscomenobacteraceae</taxon>
        <taxon>Phaeodactylibacter</taxon>
    </lineage>
</organism>
<dbReference type="RefSeq" id="WP_147167800.1">
    <property type="nucleotide sequence ID" value="NZ_VOOR01000023.1"/>
</dbReference>
<dbReference type="AlphaFoldDB" id="A0A5C6RLI2"/>
<evidence type="ECO:0000313" key="4">
    <source>
        <dbReference type="Proteomes" id="UP000321580"/>
    </source>
</evidence>
<evidence type="ECO:0000256" key="1">
    <source>
        <dbReference type="SAM" id="SignalP"/>
    </source>
</evidence>
<proteinExistence type="predicted"/>